<dbReference type="GeneID" id="30071970"/>
<feature type="compositionally biased region" description="Low complexity" evidence="1">
    <location>
        <begin position="371"/>
        <end position="382"/>
    </location>
</feature>
<feature type="region of interest" description="Disordered" evidence="1">
    <location>
        <begin position="18"/>
        <end position="191"/>
    </location>
</feature>
<keyword evidence="3" id="KW-1185">Reference proteome</keyword>
<dbReference type="EMBL" id="CM000583">
    <property type="protein sequence ID" value="EWG39947.1"/>
    <property type="molecule type" value="Genomic_DNA"/>
</dbReference>
<dbReference type="STRING" id="334819.W7M504"/>
<evidence type="ECO:0000313" key="3">
    <source>
        <dbReference type="Proteomes" id="UP000009096"/>
    </source>
</evidence>
<dbReference type="EMBL" id="DS022243">
    <property type="protein sequence ID" value="EWG39947.1"/>
    <property type="molecule type" value="Genomic_DNA"/>
</dbReference>
<feature type="region of interest" description="Disordered" evidence="1">
    <location>
        <begin position="371"/>
        <end position="401"/>
    </location>
</feature>
<evidence type="ECO:0000256" key="1">
    <source>
        <dbReference type="SAM" id="MobiDB-lite"/>
    </source>
</evidence>
<dbReference type="eggNOG" id="ENOG502SBZM">
    <property type="taxonomic scope" value="Eukaryota"/>
</dbReference>
<gene>
    <name evidence="2" type="ORF">FVEG_15094</name>
</gene>
<protein>
    <submittedName>
        <fullName evidence="2">Uncharacterized protein</fullName>
    </submittedName>
</protein>
<organism evidence="2 3">
    <name type="scientific">Gibberella moniliformis (strain M3125 / FGSC 7600)</name>
    <name type="common">Maize ear and stalk rot fungus</name>
    <name type="synonym">Fusarium verticillioides</name>
    <dbReference type="NCBI Taxonomy" id="334819"/>
    <lineage>
        <taxon>Eukaryota</taxon>
        <taxon>Fungi</taxon>
        <taxon>Dikarya</taxon>
        <taxon>Ascomycota</taxon>
        <taxon>Pezizomycotina</taxon>
        <taxon>Sordariomycetes</taxon>
        <taxon>Hypocreomycetidae</taxon>
        <taxon>Hypocreales</taxon>
        <taxon>Nectriaceae</taxon>
        <taxon>Fusarium</taxon>
        <taxon>Fusarium fujikuroi species complex</taxon>
    </lineage>
</organism>
<feature type="compositionally biased region" description="Polar residues" evidence="1">
    <location>
        <begin position="18"/>
        <end position="35"/>
    </location>
</feature>
<dbReference type="OrthoDB" id="5403157at2759"/>
<proteinExistence type="predicted"/>
<dbReference type="RefSeq" id="XP_018746138.1">
    <property type="nucleotide sequence ID" value="XM_018904185.1"/>
</dbReference>
<accession>W7M504</accession>
<dbReference type="KEGG" id="fvr:FVEG_15094"/>
<sequence>MQRRWRLIQDSGWVLSQANSYSPRDQRLKPQTLNHDYNDDMASFARTIKSPYLSPRLRPSMPGRSMSTNSDQASQANPPPPPQSPRSGEIIGEFDLSGRNTPAIPSRRPNELQDGFFDLDDIEPRTSYFSDDNEKSAPGTPSAPPSAPSTPRSRSRSHVRPIAIDLPQIRRFTSAPARTPPEPLSARGDLPGGYFPLHEDPNSRVHRPHPFQHHPDTRMSRLISESGPIYADSPTSHPAQSAVMSHSNTPVASYLAPGFHDQPVPMGKYYPSNYERKYGAQSVRPPLSGSVSSNVGYDSSAIPHASGQAKLDSELRRKLLQYKRDMVTQTSMAANEFIGSSAKSGDKPGLSLNDLPFRDCRFATPGYQKPLSPRLLPISSPGPITPMELEKATAGGDYMSR</sequence>
<dbReference type="VEuPathDB" id="FungiDB:FVEG_15094"/>
<name>W7M504_GIBM7</name>
<reference evidence="2 3" key="1">
    <citation type="journal article" date="2010" name="Nature">
        <title>Comparative genomics reveals mobile pathogenicity chromosomes in Fusarium.</title>
        <authorList>
            <person name="Ma L.J."/>
            <person name="van der Does H.C."/>
            <person name="Borkovich K.A."/>
            <person name="Coleman J.J."/>
            <person name="Daboussi M.J."/>
            <person name="Di Pietro A."/>
            <person name="Dufresne M."/>
            <person name="Freitag M."/>
            <person name="Grabherr M."/>
            <person name="Henrissat B."/>
            <person name="Houterman P.M."/>
            <person name="Kang S."/>
            <person name="Shim W.B."/>
            <person name="Woloshuk C."/>
            <person name="Xie X."/>
            <person name="Xu J.R."/>
            <person name="Antoniw J."/>
            <person name="Baker S.E."/>
            <person name="Bluhm B.H."/>
            <person name="Breakspear A."/>
            <person name="Brown D.W."/>
            <person name="Butchko R.A."/>
            <person name="Chapman S."/>
            <person name="Coulson R."/>
            <person name="Coutinho P.M."/>
            <person name="Danchin E.G."/>
            <person name="Diener A."/>
            <person name="Gale L.R."/>
            <person name="Gardiner D.M."/>
            <person name="Goff S."/>
            <person name="Hammond-Kosack K.E."/>
            <person name="Hilburn K."/>
            <person name="Hua-Van A."/>
            <person name="Jonkers W."/>
            <person name="Kazan K."/>
            <person name="Kodira C.D."/>
            <person name="Koehrsen M."/>
            <person name="Kumar L."/>
            <person name="Lee Y.H."/>
            <person name="Li L."/>
            <person name="Manners J.M."/>
            <person name="Miranda-Saavedra D."/>
            <person name="Mukherjee M."/>
            <person name="Park G."/>
            <person name="Park J."/>
            <person name="Park S.Y."/>
            <person name="Proctor R.H."/>
            <person name="Regev A."/>
            <person name="Ruiz-Roldan M.C."/>
            <person name="Sain D."/>
            <person name="Sakthikumar S."/>
            <person name="Sykes S."/>
            <person name="Schwartz D.C."/>
            <person name="Turgeon B.G."/>
            <person name="Wapinski I."/>
            <person name="Yoder O."/>
            <person name="Young S."/>
            <person name="Zeng Q."/>
            <person name="Zhou S."/>
            <person name="Galagan J."/>
            <person name="Cuomo C.A."/>
            <person name="Kistler H.C."/>
            <person name="Rep M."/>
        </authorList>
    </citation>
    <scope>NUCLEOTIDE SEQUENCE [LARGE SCALE GENOMIC DNA]</scope>
    <source>
        <strain evidence="3">M3125 / FGSC 7600</strain>
    </source>
</reference>
<evidence type="ECO:0000313" key="2">
    <source>
        <dbReference type="EMBL" id="EWG39947.1"/>
    </source>
</evidence>
<dbReference type="Proteomes" id="UP000009096">
    <property type="component" value="Chromosome 6"/>
</dbReference>
<dbReference type="AlphaFoldDB" id="W7M504"/>